<dbReference type="PANTHER" id="PTHR43628">
    <property type="entry name" value="ACTIVATOR OF C KINASE PROTEIN 1-RELATED"/>
    <property type="match status" value="1"/>
</dbReference>
<dbReference type="Gene3D" id="1.25.40.10">
    <property type="entry name" value="Tetratricopeptide repeat domain"/>
    <property type="match status" value="1"/>
</dbReference>
<dbReference type="Proteomes" id="UP000250443">
    <property type="component" value="Unassembled WGS sequence"/>
</dbReference>
<accession>A0A2X2C5W1</accession>
<evidence type="ECO:0000313" key="1">
    <source>
        <dbReference type="EMBL" id="SPZ03942.1"/>
    </source>
</evidence>
<reference evidence="1 2" key="1">
    <citation type="submission" date="2018-06" db="EMBL/GenBank/DDBJ databases">
        <authorList>
            <consortium name="Pathogen Informatics"/>
            <person name="Doyle S."/>
        </authorList>
    </citation>
    <scope>NUCLEOTIDE SEQUENCE [LARGE SCALE GENOMIC DNA]</scope>
    <source>
        <strain evidence="1 2">NCTC11842</strain>
    </source>
</reference>
<dbReference type="EMBL" id="UAUF01000009">
    <property type="protein sequence ID" value="SPZ03942.1"/>
    <property type="molecule type" value="Genomic_DNA"/>
</dbReference>
<sequence length="269" mass="29359">MTGRHPSLGTDSLLRYGLEDPRRLARFLLQGAERGLPEAQARLGQILLDGNGIQRDQALALRWFRIAAHHGHADAMNMVGRCLENGWGTAVDLAAAARAYAQAAQLGLDWGFYNYANLLAQGRGVPRDRAAALELYRQAARQGHAKSMNLVGRFYEEGWGVPVDLEEAARWYLSAAQAGDFRGQCSHAALLTRQGRVDEAVSWLRQAMRTATPGFLQKIAEALAVSDSEPLRALAAEINSRYARMQEPLPAMSSGKEGFSSLLSLCPAT</sequence>
<dbReference type="InterPro" id="IPR052945">
    <property type="entry name" value="Mitotic_Regulator"/>
</dbReference>
<name>A0A2X2C5W1_PSELU</name>
<dbReference type="InterPro" id="IPR011990">
    <property type="entry name" value="TPR-like_helical_dom_sf"/>
</dbReference>
<proteinExistence type="predicted"/>
<evidence type="ECO:0000313" key="2">
    <source>
        <dbReference type="Proteomes" id="UP000250443"/>
    </source>
</evidence>
<dbReference type="SUPFAM" id="SSF81901">
    <property type="entry name" value="HCP-like"/>
    <property type="match status" value="1"/>
</dbReference>
<dbReference type="SMART" id="SM00671">
    <property type="entry name" value="SEL1"/>
    <property type="match status" value="4"/>
</dbReference>
<gene>
    <name evidence="1" type="ORF">NCTC11842_01283</name>
</gene>
<protein>
    <submittedName>
        <fullName evidence="1">Sel1 domain-containing protein</fullName>
    </submittedName>
</protein>
<dbReference type="Pfam" id="PF08238">
    <property type="entry name" value="Sel1"/>
    <property type="match status" value="4"/>
</dbReference>
<organism evidence="1 2">
    <name type="scientific">Pseudomonas luteola</name>
    <dbReference type="NCBI Taxonomy" id="47886"/>
    <lineage>
        <taxon>Bacteria</taxon>
        <taxon>Pseudomonadati</taxon>
        <taxon>Pseudomonadota</taxon>
        <taxon>Gammaproteobacteria</taxon>
        <taxon>Pseudomonadales</taxon>
        <taxon>Pseudomonadaceae</taxon>
        <taxon>Pseudomonas</taxon>
    </lineage>
</organism>
<dbReference type="PANTHER" id="PTHR43628:SF1">
    <property type="entry name" value="CHITIN SYNTHASE REGULATORY FACTOR 2-RELATED"/>
    <property type="match status" value="1"/>
</dbReference>
<dbReference type="InterPro" id="IPR006597">
    <property type="entry name" value="Sel1-like"/>
</dbReference>
<dbReference type="AlphaFoldDB" id="A0A2X2C5W1"/>